<protein>
    <submittedName>
        <fullName evidence="3">Histone-lysine N-methyltransferase SETMAR-like</fullName>
    </submittedName>
</protein>
<dbReference type="Proteomes" id="UP000694846">
    <property type="component" value="Unplaced"/>
</dbReference>
<evidence type="ECO:0000313" key="2">
    <source>
        <dbReference type="Proteomes" id="UP000694846"/>
    </source>
</evidence>
<dbReference type="OrthoDB" id="6572822at2759"/>
<dbReference type="PANTHER" id="PTHR46060">
    <property type="entry name" value="MARINER MOS1 TRANSPOSASE-LIKE PROTEIN"/>
    <property type="match status" value="1"/>
</dbReference>
<name>A0A8B8G1A4_9HEMI</name>
<dbReference type="InterPro" id="IPR002492">
    <property type="entry name" value="Transposase_Tc1-like"/>
</dbReference>
<dbReference type="PANTHER" id="PTHR46060:SF1">
    <property type="entry name" value="MARINER MOS1 TRANSPOSASE-LIKE PROTEIN"/>
    <property type="match status" value="1"/>
</dbReference>
<dbReference type="RefSeq" id="XP_025416568.1">
    <property type="nucleotide sequence ID" value="XM_025560783.1"/>
</dbReference>
<evidence type="ECO:0000313" key="3">
    <source>
        <dbReference type="RefSeq" id="XP_025416568.1"/>
    </source>
</evidence>
<dbReference type="GO" id="GO:0006313">
    <property type="term" value="P:DNA transposition"/>
    <property type="evidence" value="ECO:0007669"/>
    <property type="project" value="InterPro"/>
</dbReference>
<keyword evidence="2" id="KW-1185">Reference proteome</keyword>
<dbReference type="InterPro" id="IPR052709">
    <property type="entry name" value="Transposase-MT_Hybrid"/>
</dbReference>
<reference evidence="3" key="1">
    <citation type="submission" date="2025-08" db="UniProtKB">
        <authorList>
            <consortium name="RefSeq"/>
        </authorList>
    </citation>
    <scope>IDENTIFICATION</scope>
    <source>
        <tissue evidence="3">Whole body</tissue>
    </source>
</reference>
<dbReference type="GO" id="GO:0003677">
    <property type="term" value="F:DNA binding"/>
    <property type="evidence" value="ECO:0007669"/>
    <property type="project" value="InterPro"/>
</dbReference>
<feature type="domain" description="Transposase Tc1-like" evidence="1">
    <location>
        <begin position="37"/>
        <end position="100"/>
    </location>
</feature>
<dbReference type="AlphaFoldDB" id="A0A8B8G1A4"/>
<gene>
    <name evidence="3" type="primary">LOC112687835</name>
</gene>
<sequence length="115" mass="14077">MSLKNVRKWCREFSGGRTEIHDEQRSGRPSISDKLKEQIERELREDRRVTVRDLEQRFELSKSIIQRFFNDMGYHKCCARWVPKMLTEDHKRQRIETSREFCLIMPNKERFFLTP</sequence>
<dbReference type="Pfam" id="PF01498">
    <property type="entry name" value="HTH_Tnp_Tc3_2"/>
    <property type="match status" value="1"/>
</dbReference>
<organism evidence="2 3">
    <name type="scientific">Sipha flava</name>
    <name type="common">yellow sugarcane aphid</name>
    <dbReference type="NCBI Taxonomy" id="143950"/>
    <lineage>
        <taxon>Eukaryota</taxon>
        <taxon>Metazoa</taxon>
        <taxon>Ecdysozoa</taxon>
        <taxon>Arthropoda</taxon>
        <taxon>Hexapoda</taxon>
        <taxon>Insecta</taxon>
        <taxon>Pterygota</taxon>
        <taxon>Neoptera</taxon>
        <taxon>Paraneoptera</taxon>
        <taxon>Hemiptera</taxon>
        <taxon>Sternorrhyncha</taxon>
        <taxon>Aphidomorpha</taxon>
        <taxon>Aphidoidea</taxon>
        <taxon>Aphididae</taxon>
        <taxon>Sipha</taxon>
    </lineage>
</organism>
<evidence type="ECO:0000259" key="1">
    <source>
        <dbReference type="Pfam" id="PF01498"/>
    </source>
</evidence>
<accession>A0A8B8G1A4</accession>
<proteinExistence type="predicted"/>
<dbReference type="GeneID" id="112687835"/>
<dbReference type="GO" id="GO:0015074">
    <property type="term" value="P:DNA integration"/>
    <property type="evidence" value="ECO:0007669"/>
    <property type="project" value="InterPro"/>
</dbReference>